<name>A0A5P6FTA7_ACIBA</name>
<reference evidence="3 4" key="1">
    <citation type="journal article" date="2023" name="Nat. Commun.">
        <title>Genomic dissection of endemic carbapenem resistance reveals metallo-beta-lactamase dissemination through clonal, plasmid and integron transfer.</title>
        <authorList>
            <person name="Macesic N."/>
            <person name="Hawkey J."/>
            <person name="Vezina B."/>
            <person name="Wisniewski J.A."/>
            <person name="Cottingham H."/>
            <person name="Blakeway L.V."/>
            <person name="Harshegyi T."/>
            <person name="Pragastis K."/>
            <person name="Badoordeen G.Z."/>
            <person name="Dennison A."/>
            <person name="Spelman D.W."/>
            <person name="Jenney A.W.J."/>
            <person name="Peleg A.Y."/>
        </authorList>
    </citation>
    <scope>NUCLEOTIDE SEQUENCE [LARGE SCALE GENOMIC DNA]</scope>
    <source>
        <strain evidence="3 4">CPO519</strain>
    </source>
</reference>
<keyword evidence="2" id="KW-0067">ATP-binding</keyword>
<dbReference type="RefSeq" id="WP_086231582.1">
    <property type="nucleotide sequence ID" value="NZ_CP042556.1"/>
</dbReference>
<evidence type="ECO:0000313" key="4">
    <source>
        <dbReference type="Proteomes" id="UP001174156"/>
    </source>
</evidence>
<dbReference type="Proteomes" id="UP001174156">
    <property type="component" value="Unassembled WGS sequence"/>
</dbReference>
<dbReference type="EMBL" id="JARTMM020000001">
    <property type="protein sequence ID" value="MEC5498233.1"/>
    <property type="molecule type" value="Genomic_DNA"/>
</dbReference>
<gene>
    <name evidence="3" type="ORF">P9867_017780</name>
    <name evidence="2" type="ORF">P9867_19795</name>
</gene>
<dbReference type="InterPro" id="IPR003959">
    <property type="entry name" value="ATPase_AAA_core"/>
</dbReference>
<reference evidence="2" key="2">
    <citation type="submission" date="2023-01" db="EMBL/GenBank/DDBJ databases">
        <title>Genomic dissection of endemic carbapenem resistance: metallo-beta-lactamase gene dissemination through clonal, plasmid and integron transfer pathways.</title>
        <authorList>
            <person name="Macesic N."/>
        </authorList>
    </citation>
    <scope>NUCLEOTIDE SEQUENCE</scope>
    <source>
        <strain evidence="2">CPO519</strain>
    </source>
</reference>
<dbReference type="PANTHER" id="PTHR40396:SF1">
    <property type="entry name" value="ATPASE AAA-TYPE CORE DOMAIN-CONTAINING PROTEIN"/>
    <property type="match status" value="1"/>
</dbReference>
<dbReference type="SUPFAM" id="SSF52540">
    <property type="entry name" value="P-loop containing nucleoside triphosphate hydrolases"/>
    <property type="match status" value="1"/>
</dbReference>
<organism evidence="2">
    <name type="scientific">Acinetobacter baumannii</name>
    <dbReference type="NCBI Taxonomy" id="470"/>
    <lineage>
        <taxon>Bacteria</taxon>
        <taxon>Pseudomonadati</taxon>
        <taxon>Pseudomonadota</taxon>
        <taxon>Gammaproteobacteria</taxon>
        <taxon>Moraxellales</taxon>
        <taxon>Moraxellaceae</taxon>
        <taxon>Acinetobacter</taxon>
        <taxon>Acinetobacter calcoaceticus/baumannii complex</taxon>
    </lineage>
</organism>
<reference evidence="3" key="3">
    <citation type="submission" date="2024-01" db="EMBL/GenBank/DDBJ databases">
        <authorList>
            <person name="Macesic N."/>
        </authorList>
    </citation>
    <scope>NUCLEOTIDE SEQUENCE</scope>
    <source>
        <strain evidence="3">CPO519</strain>
    </source>
</reference>
<dbReference type="GO" id="GO:0016887">
    <property type="term" value="F:ATP hydrolysis activity"/>
    <property type="evidence" value="ECO:0007669"/>
    <property type="project" value="InterPro"/>
</dbReference>
<accession>A0A5P6FTA7</accession>
<comment type="caution">
    <text evidence="2">The sequence shown here is derived from an EMBL/GenBank/DDBJ whole genome shotgun (WGS) entry which is preliminary data.</text>
</comment>
<dbReference type="EMBL" id="JARTMM010000139">
    <property type="protein sequence ID" value="MDK4883797.1"/>
    <property type="molecule type" value="Genomic_DNA"/>
</dbReference>
<feature type="domain" description="ATPase AAA-type core" evidence="1">
    <location>
        <begin position="49"/>
        <end position="359"/>
    </location>
</feature>
<dbReference type="Pfam" id="PF13304">
    <property type="entry name" value="AAA_21"/>
    <property type="match status" value="1"/>
</dbReference>
<dbReference type="Gene3D" id="3.40.50.300">
    <property type="entry name" value="P-loop containing nucleotide triphosphate hydrolases"/>
    <property type="match status" value="1"/>
</dbReference>
<keyword evidence="2" id="KW-0547">Nucleotide-binding</keyword>
<evidence type="ECO:0000313" key="2">
    <source>
        <dbReference type="EMBL" id="MDK4883797.1"/>
    </source>
</evidence>
<dbReference type="InterPro" id="IPR027417">
    <property type="entry name" value="P-loop_NTPase"/>
</dbReference>
<proteinExistence type="predicted"/>
<protein>
    <submittedName>
        <fullName evidence="2">ATP-binding protein</fullName>
    </submittedName>
</protein>
<evidence type="ECO:0000259" key="1">
    <source>
        <dbReference type="Pfam" id="PF13304"/>
    </source>
</evidence>
<dbReference type="GO" id="GO:0005524">
    <property type="term" value="F:ATP binding"/>
    <property type="evidence" value="ECO:0007669"/>
    <property type="project" value="UniProtKB-KW"/>
</dbReference>
<dbReference type="PANTHER" id="PTHR40396">
    <property type="entry name" value="ATPASE-LIKE PROTEIN"/>
    <property type="match status" value="1"/>
</dbReference>
<sequence>MIIDFSIENFLSFKEQQTLSFVAEPPYDIHPEHLLDTPEKDLKLLKTIVIYGANASGKSNFLSAIHFLKQLILKSAENKPDEKFDLIPFLLDKELKNSATSFDINFFCNEIRYNYSLVLDKSQVFHEHLNYYPKKYKKNIFSRDLNNLGEYEYSIGTDLKPKRIYEDTALKTLPNVLFLSKMVQENSQFLKPIYDWFSNTLSEQFSLEDTAKSIHSDENFKKRFLKFLENQDIDIVDINVDKGSLAEQIIKNNNFTPEVQEKILEDLKNRYYYDIKTYHRNSDNELEPFDLELESQGTRKLFALSSLLLNNYKKFEKTFYVDELSSALHPLLVKNFLKEFNHTTFNQLICVTHDTHLINQECLRKDQIYFVEKDKSQVSSLYSLLEFNPRNDRENWELRYLSGRYGATPFFG</sequence>
<evidence type="ECO:0000313" key="3">
    <source>
        <dbReference type="EMBL" id="MEC5498233.1"/>
    </source>
</evidence>
<dbReference type="AlphaFoldDB" id="A0A5P6FTA7"/>